<evidence type="ECO:0000313" key="2">
    <source>
        <dbReference type="EMBL" id="RDU61798.1"/>
    </source>
</evidence>
<dbReference type="Proteomes" id="UP000256650">
    <property type="component" value="Unassembled WGS sequence"/>
</dbReference>
<sequence>MKKIFAEWEKQDGILLSFPHKNSDWKPYLDEVRNTYCEIIYPILQVESCLLVCENKTSTKDYINNYFAKKGWNPKLLSRLYCVEIPSNDTWTRDFGGITITKNNQNIVLDFGFNGWGLKFASNFDNKITRELAKLGILKNIKTENLILEGGSIESNGAGILLTNTQCLLEDNRNPTYTQKQLEKKLKKTLGIQQILWLNSGYLSGDDTDSHIDTLARFVDKKTIVYVGCADKNDEHYPALLAMKKELEKLRDLKGEPFKLVELPFVGAKYFDNERLPATYANFLFLNGRILLPTYQDSNDNLAREILQNICPKHEVIPIDCSVLIRQHGSLHCISMQFPKKTLNFKALKNLKI</sequence>
<dbReference type="GO" id="GO:0047632">
    <property type="term" value="F:agmatine deiminase activity"/>
    <property type="evidence" value="ECO:0007669"/>
    <property type="project" value="TreeGrafter"/>
</dbReference>
<protein>
    <submittedName>
        <fullName evidence="2">Agmatine deiminase</fullName>
    </submittedName>
</protein>
<evidence type="ECO:0000256" key="1">
    <source>
        <dbReference type="ARBA" id="ARBA00022801"/>
    </source>
</evidence>
<dbReference type="GO" id="GO:0009446">
    <property type="term" value="P:putrescine biosynthetic process"/>
    <property type="evidence" value="ECO:0007669"/>
    <property type="project" value="InterPro"/>
</dbReference>
<keyword evidence="3" id="KW-1185">Reference proteome</keyword>
<dbReference type="GeneID" id="82536362"/>
<comment type="caution">
    <text evidence="2">The sequence shown here is derived from an EMBL/GenBank/DDBJ whole genome shotgun (WGS) entry which is preliminary data.</text>
</comment>
<dbReference type="OrthoDB" id="9808013at2"/>
<proteinExistence type="predicted"/>
<gene>
    <name evidence="2" type="ORF">CQA43_08725</name>
</gene>
<dbReference type="InterPro" id="IPR007466">
    <property type="entry name" value="Peptidyl-Arg-deiminase_porph"/>
</dbReference>
<reference evidence="2 3" key="1">
    <citation type="submission" date="2018-04" db="EMBL/GenBank/DDBJ databases">
        <title>Novel Campyloabacter and Helicobacter Species and Strains.</title>
        <authorList>
            <person name="Mannion A.J."/>
            <person name="Shen Z."/>
            <person name="Fox J.G."/>
        </authorList>
    </citation>
    <scope>NUCLEOTIDE SEQUENCE [LARGE SCALE GENOMIC DNA]</scope>
    <source>
        <strain evidence="2 3">MIT 99-5101</strain>
    </source>
</reference>
<dbReference type="RefSeq" id="WP_115552212.1">
    <property type="nucleotide sequence ID" value="NZ_CAPHNE010000031.1"/>
</dbReference>
<dbReference type="SUPFAM" id="SSF55909">
    <property type="entry name" value="Pentein"/>
    <property type="match status" value="1"/>
</dbReference>
<keyword evidence="1" id="KW-0378">Hydrolase</keyword>
<evidence type="ECO:0000313" key="3">
    <source>
        <dbReference type="Proteomes" id="UP000256650"/>
    </source>
</evidence>
<dbReference type="Pfam" id="PF04371">
    <property type="entry name" value="PAD_porph"/>
    <property type="match status" value="1"/>
</dbReference>
<organism evidence="2 3">
    <name type="scientific">Helicobacter ganmani</name>
    <dbReference type="NCBI Taxonomy" id="60246"/>
    <lineage>
        <taxon>Bacteria</taxon>
        <taxon>Pseudomonadati</taxon>
        <taxon>Campylobacterota</taxon>
        <taxon>Epsilonproteobacteria</taxon>
        <taxon>Campylobacterales</taxon>
        <taxon>Helicobacteraceae</taxon>
        <taxon>Helicobacter</taxon>
    </lineage>
</organism>
<name>A0A3D8I9K7_9HELI</name>
<dbReference type="GO" id="GO:0004668">
    <property type="term" value="F:protein-arginine deiminase activity"/>
    <property type="evidence" value="ECO:0007669"/>
    <property type="project" value="InterPro"/>
</dbReference>
<dbReference type="Gene3D" id="3.75.10.10">
    <property type="entry name" value="L-arginine/glycine Amidinotransferase, Chain A"/>
    <property type="match status" value="1"/>
</dbReference>
<dbReference type="PANTHER" id="PTHR31377">
    <property type="entry name" value="AGMATINE DEIMINASE-RELATED"/>
    <property type="match status" value="1"/>
</dbReference>
<dbReference type="EMBL" id="NXLS01000011">
    <property type="protein sequence ID" value="RDU61798.1"/>
    <property type="molecule type" value="Genomic_DNA"/>
</dbReference>
<dbReference type="AlphaFoldDB" id="A0A3D8I9K7"/>
<dbReference type="PANTHER" id="PTHR31377:SF0">
    <property type="entry name" value="AGMATINE DEIMINASE-RELATED"/>
    <property type="match status" value="1"/>
</dbReference>
<accession>A0A3D8I9K7</accession>